<keyword evidence="5 6" id="KW-0687">Ribonucleoprotein</keyword>
<dbReference type="GO" id="GO:0000027">
    <property type="term" value="P:ribosomal large subunit assembly"/>
    <property type="evidence" value="ECO:0007669"/>
    <property type="project" value="TreeGrafter"/>
</dbReference>
<evidence type="ECO:0000256" key="6">
    <source>
        <dbReference type="HAMAP-Rule" id="MF_01337"/>
    </source>
</evidence>
<comment type="function">
    <text evidence="6">This is one of the proteins that bind and probably mediate the attachment of the 5S RNA into the large ribosomal subunit, where it forms part of the central protuberance.</text>
</comment>
<dbReference type="EMBL" id="LHXW01000032">
    <property type="protein sequence ID" value="KXA99639.1"/>
    <property type="molecule type" value="Genomic_DNA"/>
</dbReference>
<keyword evidence="2 6" id="KW-0699">rRNA-binding</keyword>
<evidence type="ECO:0000313" key="8">
    <source>
        <dbReference type="Proteomes" id="UP000070520"/>
    </source>
</evidence>
<dbReference type="NCBIfam" id="NF006342">
    <property type="entry name" value="PRK08569.1"/>
    <property type="match status" value="1"/>
</dbReference>
<dbReference type="SUPFAM" id="SSF53137">
    <property type="entry name" value="Translational machinery components"/>
    <property type="match status" value="1"/>
</dbReference>
<evidence type="ECO:0000256" key="2">
    <source>
        <dbReference type="ARBA" id="ARBA00022730"/>
    </source>
</evidence>
<organism evidence="7 8">
    <name type="scientific">candidate division MSBL1 archaeon SCGC-AAA261C02</name>
    <dbReference type="NCBI Taxonomy" id="1698272"/>
    <lineage>
        <taxon>Archaea</taxon>
        <taxon>Methanobacteriati</taxon>
        <taxon>Methanobacteriota</taxon>
        <taxon>candidate division MSBL1</taxon>
    </lineage>
</organism>
<dbReference type="GO" id="GO:0003735">
    <property type="term" value="F:structural constituent of ribosome"/>
    <property type="evidence" value="ECO:0007669"/>
    <property type="project" value="InterPro"/>
</dbReference>
<dbReference type="AlphaFoldDB" id="A0A133UZP5"/>
<dbReference type="Pfam" id="PF17144">
    <property type="entry name" value="Ribosomal_L5e"/>
    <property type="match status" value="1"/>
</dbReference>
<comment type="caution">
    <text evidence="7">The sequence shown here is derived from an EMBL/GenBank/DDBJ whole genome shotgun (WGS) entry which is preliminary data.</text>
</comment>
<evidence type="ECO:0000256" key="3">
    <source>
        <dbReference type="ARBA" id="ARBA00022884"/>
    </source>
</evidence>
<protein>
    <recommendedName>
        <fullName evidence="6">Large ribosomal subunit protein uL18</fullName>
    </recommendedName>
</protein>
<dbReference type="Proteomes" id="UP000070520">
    <property type="component" value="Unassembled WGS sequence"/>
</dbReference>
<dbReference type="InterPro" id="IPR057267">
    <property type="entry name" value="Rbsml_uL18_arch"/>
</dbReference>
<sequence length="199" mass="22531">MPRKKYGPHEVIEYRRKREGRTDYQRRIKLLRSGKPRLVVRPSLKHVRVQVIQAELDGDQTLASAFSKELSNFGWKGQTSNTPSAYLVGLLGGFRAKKTGVEECILDIDRHVPVPEAKIFAALKGTLDAGVTISHEEDVIPSEERIQGRHIAQYAESLKSDDEAYQNQFSKYLENDLAPEDLPEHFNQVKQAIITKYGG</sequence>
<dbReference type="Gene3D" id="3.30.420.100">
    <property type="match status" value="1"/>
</dbReference>
<evidence type="ECO:0000256" key="1">
    <source>
        <dbReference type="ARBA" id="ARBA00007116"/>
    </source>
</evidence>
<dbReference type="CDD" id="cd00432">
    <property type="entry name" value="Ribosomal_L18_L5e"/>
    <property type="match status" value="1"/>
</dbReference>
<evidence type="ECO:0000256" key="4">
    <source>
        <dbReference type="ARBA" id="ARBA00022980"/>
    </source>
</evidence>
<dbReference type="PANTHER" id="PTHR23410:SF12">
    <property type="entry name" value="LARGE RIBOSOMAL SUBUNIT PROTEIN UL18"/>
    <property type="match status" value="1"/>
</dbReference>
<dbReference type="InterPro" id="IPR057268">
    <property type="entry name" value="Ribosomal_L18"/>
</dbReference>
<reference evidence="7 8" key="1">
    <citation type="journal article" date="2016" name="Sci. Rep.">
        <title>Metabolic traits of an uncultured archaeal lineage -MSBL1- from brine pools of the Red Sea.</title>
        <authorList>
            <person name="Mwirichia R."/>
            <person name="Alam I."/>
            <person name="Rashid M."/>
            <person name="Vinu M."/>
            <person name="Ba-Alawi W."/>
            <person name="Anthony Kamau A."/>
            <person name="Kamanda Ngugi D."/>
            <person name="Goker M."/>
            <person name="Klenk H.P."/>
            <person name="Bajic V."/>
            <person name="Stingl U."/>
        </authorList>
    </citation>
    <scope>NUCLEOTIDE SEQUENCE [LARGE SCALE GENOMIC DNA]</scope>
    <source>
        <strain evidence="7">SCGC-AAA261C02</strain>
    </source>
</reference>
<accession>A0A133UZP5</accession>
<name>A0A133UZP5_9EURY</name>
<dbReference type="GO" id="GO:0006412">
    <property type="term" value="P:translation"/>
    <property type="evidence" value="ECO:0007669"/>
    <property type="project" value="UniProtKB-UniRule"/>
</dbReference>
<dbReference type="HAMAP" id="MF_01337_A">
    <property type="entry name" value="Ribosomal_uL18_A"/>
    <property type="match status" value="1"/>
</dbReference>
<evidence type="ECO:0000313" key="7">
    <source>
        <dbReference type="EMBL" id="KXA99639.1"/>
    </source>
</evidence>
<dbReference type="PANTHER" id="PTHR23410">
    <property type="entry name" value="RIBOSOMAL PROTEIN L5-RELATED"/>
    <property type="match status" value="1"/>
</dbReference>
<keyword evidence="4 6" id="KW-0689">Ribosomal protein</keyword>
<proteinExistence type="inferred from homology"/>
<keyword evidence="8" id="KW-1185">Reference proteome</keyword>
<gene>
    <name evidence="6" type="primary">rpl18</name>
    <name evidence="7" type="ORF">AKJ42_02835</name>
</gene>
<evidence type="ECO:0000256" key="5">
    <source>
        <dbReference type="ARBA" id="ARBA00023274"/>
    </source>
</evidence>
<dbReference type="GO" id="GO:0022625">
    <property type="term" value="C:cytosolic large ribosomal subunit"/>
    <property type="evidence" value="ECO:0007669"/>
    <property type="project" value="TreeGrafter"/>
</dbReference>
<comment type="subunit">
    <text evidence="6">Part of the 50S ribosomal subunit. Contacts the 5S and 23S rRNAs.</text>
</comment>
<comment type="similarity">
    <text evidence="1 6">Belongs to the universal ribosomal protein uL18 family.</text>
</comment>
<dbReference type="GO" id="GO:0008097">
    <property type="term" value="F:5S rRNA binding"/>
    <property type="evidence" value="ECO:0007669"/>
    <property type="project" value="InterPro"/>
</dbReference>
<dbReference type="InterPro" id="IPR005485">
    <property type="entry name" value="Rbsml_uL18_euk_arch"/>
</dbReference>
<keyword evidence="3 6" id="KW-0694">RNA-binding</keyword>